<feature type="region of interest" description="Disordered" evidence="1">
    <location>
        <begin position="104"/>
        <end position="197"/>
    </location>
</feature>
<dbReference type="GO" id="GO:0006355">
    <property type="term" value="P:regulation of DNA-templated transcription"/>
    <property type="evidence" value="ECO:0007669"/>
    <property type="project" value="InterPro"/>
</dbReference>
<protein>
    <submittedName>
        <fullName evidence="3">MerR family transcriptional regulator</fullName>
    </submittedName>
</protein>
<name>A0A7Y6I6H1_9ACTN</name>
<organism evidence="3 4">
    <name type="scientific">Nonomuraea montanisoli</name>
    <dbReference type="NCBI Taxonomy" id="2741721"/>
    <lineage>
        <taxon>Bacteria</taxon>
        <taxon>Bacillati</taxon>
        <taxon>Actinomycetota</taxon>
        <taxon>Actinomycetes</taxon>
        <taxon>Streptosporangiales</taxon>
        <taxon>Streptosporangiaceae</taxon>
        <taxon>Nonomuraea</taxon>
    </lineage>
</organism>
<dbReference type="GO" id="GO:0003677">
    <property type="term" value="F:DNA binding"/>
    <property type="evidence" value="ECO:0007669"/>
    <property type="project" value="InterPro"/>
</dbReference>
<proteinExistence type="predicted"/>
<reference evidence="3 4" key="1">
    <citation type="submission" date="2020-06" db="EMBL/GenBank/DDBJ databases">
        <title>Nonomuraea sp. SMC257, a novel actinomycete isolated from soil.</title>
        <authorList>
            <person name="Chanama M."/>
        </authorList>
    </citation>
    <scope>NUCLEOTIDE SEQUENCE [LARGE SCALE GENOMIC DNA]</scope>
    <source>
        <strain evidence="3 4">SMC257</strain>
    </source>
</reference>
<dbReference type="EMBL" id="JABWGN010000003">
    <property type="protein sequence ID" value="NUW31359.1"/>
    <property type="molecule type" value="Genomic_DNA"/>
</dbReference>
<accession>A0A7Y6I6H1</accession>
<dbReference type="InterPro" id="IPR000551">
    <property type="entry name" value="MerR-type_HTH_dom"/>
</dbReference>
<evidence type="ECO:0000313" key="3">
    <source>
        <dbReference type="EMBL" id="NUW31359.1"/>
    </source>
</evidence>
<feature type="domain" description="HTH merR-type" evidence="2">
    <location>
        <begin position="38"/>
        <end position="90"/>
    </location>
</feature>
<dbReference type="Pfam" id="PF13411">
    <property type="entry name" value="MerR_1"/>
    <property type="match status" value="1"/>
</dbReference>
<dbReference type="AlphaFoldDB" id="A0A7Y6I6H1"/>
<evidence type="ECO:0000256" key="1">
    <source>
        <dbReference type="SAM" id="MobiDB-lite"/>
    </source>
</evidence>
<dbReference type="SUPFAM" id="SSF46955">
    <property type="entry name" value="Putative DNA-binding domain"/>
    <property type="match status" value="1"/>
</dbReference>
<dbReference type="SMART" id="SM00422">
    <property type="entry name" value="HTH_MERR"/>
    <property type="match status" value="1"/>
</dbReference>
<evidence type="ECO:0000259" key="2">
    <source>
        <dbReference type="PROSITE" id="PS50937"/>
    </source>
</evidence>
<evidence type="ECO:0000313" key="4">
    <source>
        <dbReference type="Proteomes" id="UP000586042"/>
    </source>
</evidence>
<dbReference type="Proteomes" id="UP000586042">
    <property type="component" value="Unassembled WGS sequence"/>
</dbReference>
<comment type="caution">
    <text evidence="3">The sequence shown here is derived from an EMBL/GenBank/DDBJ whole genome shotgun (WGS) entry which is preliminary data.</text>
</comment>
<feature type="compositionally biased region" description="Pro residues" evidence="1">
    <location>
        <begin position="146"/>
        <end position="158"/>
    </location>
</feature>
<feature type="compositionally biased region" description="Basic and acidic residues" evidence="1">
    <location>
        <begin position="172"/>
        <end position="182"/>
    </location>
</feature>
<gene>
    <name evidence="3" type="ORF">HTZ77_07965</name>
</gene>
<keyword evidence="4" id="KW-1185">Reference proteome</keyword>
<sequence length="240" mass="24888">MEETWTIGELAERAAGLLRAGGPNGNGRVREVPGERLIRWYTTIGLVDPPLSRRGRVARYGRRHLLQLVAVKRLQAAGLSIADIQMALAGATDAMLEGAAHPETDLEAPGAAGSASRPDGETDASREAAPGPDRFWARAPRGRAPSPAPAPSLTPAPSPASHRPAPRGPGTDGHDEPRHRDPAVAPEPAPPGGLVRGIRLAPGVTLVLDGSGRTPSTDDVQAVLGAAAPLLAVLEERKLA</sequence>
<dbReference type="InterPro" id="IPR009061">
    <property type="entry name" value="DNA-bd_dom_put_sf"/>
</dbReference>
<dbReference type="PROSITE" id="PS50937">
    <property type="entry name" value="HTH_MERR_2"/>
    <property type="match status" value="1"/>
</dbReference>
<dbReference type="RefSeq" id="WP_175588823.1">
    <property type="nucleotide sequence ID" value="NZ_JABWGN010000003.1"/>
</dbReference>
<dbReference type="Gene3D" id="1.10.1660.10">
    <property type="match status" value="1"/>
</dbReference>